<dbReference type="Gene3D" id="1.20.1640.10">
    <property type="entry name" value="Multidrug efflux transporter AcrB transmembrane domain"/>
    <property type="match status" value="2"/>
</dbReference>
<dbReference type="EMBL" id="JAFLCK010000010">
    <property type="protein sequence ID" value="MBN8660403.1"/>
    <property type="molecule type" value="Genomic_DNA"/>
</dbReference>
<dbReference type="Gene3D" id="3.30.70.1440">
    <property type="entry name" value="Multidrug efflux transporter AcrB pore domain"/>
    <property type="match status" value="1"/>
</dbReference>
<evidence type="ECO:0000313" key="2">
    <source>
        <dbReference type="EMBL" id="MBN8660403.1"/>
    </source>
</evidence>
<gene>
    <name evidence="2" type="ORF">J0M35_08590</name>
</gene>
<dbReference type="PANTHER" id="PTHR32063:SF8">
    <property type="entry name" value="CATION EFFLUX PROTEIN"/>
    <property type="match status" value="1"/>
</dbReference>
<feature type="transmembrane region" description="Helical" evidence="1">
    <location>
        <begin position="1021"/>
        <end position="1044"/>
    </location>
</feature>
<feature type="transmembrane region" description="Helical" evidence="1">
    <location>
        <begin position="358"/>
        <end position="379"/>
    </location>
</feature>
<feature type="transmembrane region" description="Helical" evidence="1">
    <location>
        <begin position="997"/>
        <end position="1015"/>
    </location>
</feature>
<comment type="caution">
    <text evidence="2">The sequence shown here is derived from an EMBL/GenBank/DDBJ whole genome shotgun (WGS) entry which is preliminary data.</text>
</comment>
<dbReference type="AlphaFoldDB" id="A0A8J7TMW4"/>
<dbReference type="SUPFAM" id="SSF82693">
    <property type="entry name" value="Multidrug efflux transporter AcrB pore domain, PN1, PN2, PC1 and PC2 subdomains"/>
    <property type="match status" value="2"/>
</dbReference>
<dbReference type="InterPro" id="IPR001036">
    <property type="entry name" value="Acrflvin-R"/>
</dbReference>
<feature type="transmembrane region" description="Helical" evidence="1">
    <location>
        <begin position="893"/>
        <end position="913"/>
    </location>
</feature>
<dbReference type="PRINTS" id="PR00702">
    <property type="entry name" value="ACRIFLAVINRP"/>
</dbReference>
<proteinExistence type="predicted"/>
<dbReference type="Gene3D" id="3.30.2090.10">
    <property type="entry name" value="Multidrug efflux transporter AcrB TolC docking domain, DN and DC subdomains"/>
    <property type="match status" value="2"/>
</dbReference>
<feature type="transmembrane region" description="Helical" evidence="1">
    <location>
        <begin position="951"/>
        <end position="972"/>
    </location>
</feature>
<dbReference type="Gene3D" id="3.30.70.1430">
    <property type="entry name" value="Multidrug efflux transporter AcrB pore domain"/>
    <property type="match status" value="2"/>
</dbReference>
<dbReference type="Proteomes" id="UP000664277">
    <property type="component" value="Unassembled WGS sequence"/>
</dbReference>
<dbReference type="SUPFAM" id="SSF82714">
    <property type="entry name" value="Multidrug efflux transporter AcrB TolC docking domain, DN and DC subdomains"/>
    <property type="match status" value="2"/>
</dbReference>
<dbReference type="SUPFAM" id="SSF82866">
    <property type="entry name" value="Multidrug efflux transporter AcrB transmembrane domain"/>
    <property type="match status" value="2"/>
</dbReference>
<reference evidence="2" key="1">
    <citation type="submission" date="2021-02" db="EMBL/GenBank/DDBJ databases">
        <title>Genome-Resolved Metagenomics of a Microbial Community Performing Photosynthetic Biological Nutrient Removal.</title>
        <authorList>
            <person name="Mcdaniel E.A."/>
        </authorList>
    </citation>
    <scope>NUCLEOTIDE SEQUENCE</scope>
    <source>
        <strain evidence="2">UWPOB_OBS1</strain>
    </source>
</reference>
<dbReference type="Pfam" id="PF00873">
    <property type="entry name" value="ACR_tran"/>
    <property type="match status" value="1"/>
</dbReference>
<evidence type="ECO:0000313" key="3">
    <source>
        <dbReference type="Proteomes" id="UP000664277"/>
    </source>
</evidence>
<feature type="transmembrane region" description="Helical" evidence="1">
    <location>
        <begin position="460"/>
        <end position="489"/>
    </location>
</feature>
<keyword evidence="1" id="KW-1133">Transmembrane helix</keyword>
<feature type="transmembrane region" description="Helical" evidence="1">
    <location>
        <begin position="12"/>
        <end position="32"/>
    </location>
</feature>
<keyword evidence="1" id="KW-0472">Membrane</keyword>
<feature type="transmembrane region" description="Helical" evidence="1">
    <location>
        <begin position="435"/>
        <end position="454"/>
    </location>
</feature>
<dbReference type="PANTHER" id="PTHR32063">
    <property type="match status" value="1"/>
</dbReference>
<name>A0A8J7TMW4_9BACT</name>
<accession>A0A8J7TMW4</accession>
<dbReference type="InterPro" id="IPR027463">
    <property type="entry name" value="AcrB_DN_DC_subdom"/>
</dbReference>
<keyword evidence="1" id="KW-0812">Transmembrane</keyword>
<sequence length="1065" mass="116040">MWIISVAMKRPITVIAAILSIILISVMAITSMKRDIFPDLKIPAIYIIQGYGGMSPEQMEGYITSTYELYFLYVPGIEHIESRSIQNVALIKIFFQPDTDMASAMAAVVAMANRATSLMPHGTLNPFVLRFDAGSLPVGQLVLSSDTKPVKDLEDLAYTRIRPMLATVPGAEAPPPFGGNIRSIVISVDADKLRRYNISGDEVVKSLITGNQVLPAGNVRTGDYLRIAPVNSDLPDIHQLDYMPIRTGHGPQIFIKDIGKVEDSSDILSGYALFQGRRTVYIPAVKRADASTVSVVDALNAALPRMQSVLPPDVKISYEFDQSKYVREAINDVFHEGVLGTILPGLMILLFLRDLRSTLIVVTTIPLSLLSAIVGLWLCGQTFNIQTLSGLALSIGILVDEATVCIENMHSHLAEGAVKARAVFDACVETMVPRLLAMLSVVSVFLPSFFMVGITRELFIPLSLAVGFAMIASTTLASTLVPIMAVWLLKDGHKHEEKPDFIEHLKTLLGKFVHSLMPVRSIIIPVYLVVTVTTVVTLYENIGKELFPDSGSAQFRMRITAPTGMRVEALEQRVLRAIEEIKAEAGAANVEKTLGYAGQQPPMFPISSAFLWTSGPHQAVLDVQLKEGTKIKMGEFKDRLRARFAKALPDTMFSFEPGDLVSQIMNLGSPTPITVQVTGHNLVDDKIFAGKVLKEMSKISKLRDLQWGQALDYPSCQINIDRELAGQLGVTAKDVGMSLQPAFFSSRFVNLSLWRDKESGFSYQVQVQVPQDQIRSKEDIENFPTMNSLRSEQMAPHDFEVDPAVDKFYPGHITRRLQRPLISDVAKVDYGVTTGELDRYNMMRMVSLTSNISGNDLGRVGDSVKEAVKRAGKAPAGVFCDVMGQVPLLEDTFFHLITGLLLAVVVITLMLLAYFQAPRVVLIVMSTTPAILTGVLTMLTVTGTTLNVQSFMGAIMSTGVGIANAILMVVFAETSRRQGMSAQEAAVHGAQQRMRPILMTSIAMVAGMIPMAISAGQSAPLGRAVIGGLSMSTLSVLTILPLVFSMVQNKAPVASGSLHPEDQGV</sequence>
<organism evidence="2 3">
    <name type="scientific">Candidatus Obscuribacter phosphatis</name>
    <dbReference type="NCBI Taxonomy" id="1906157"/>
    <lineage>
        <taxon>Bacteria</taxon>
        <taxon>Bacillati</taxon>
        <taxon>Candidatus Melainabacteria</taxon>
        <taxon>Candidatus Obscuribacterales</taxon>
        <taxon>Candidatus Obscuribacteraceae</taxon>
        <taxon>Candidatus Obscuribacter</taxon>
    </lineage>
</organism>
<feature type="transmembrane region" description="Helical" evidence="1">
    <location>
        <begin position="521"/>
        <end position="539"/>
    </location>
</feature>
<dbReference type="GO" id="GO:0005886">
    <property type="term" value="C:plasma membrane"/>
    <property type="evidence" value="ECO:0007669"/>
    <property type="project" value="TreeGrafter"/>
</dbReference>
<protein>
    <submittedName>
        <fullName evidence="2">Efflux RND transporter permease subunit</fullName>
    </submittedName>
</protein>
<dbReference type="GO" id="GO:0042910">
    <property type="term" value="F:xenobiotic transmembrane transporter activity"/>
    <property type="evidence" value="ECO:0007669"/>
    <property type="project" value="TreeGrafter"/>
</dbReference>
<evidence type="ECO:0000256" key="1">
    <source>
        <dbReference type="SAM" id="Phobius"/>
    </source>
</evidence>
<dbReference type="Gene3D" id="3.30.70.1320">
    <property type="entry name" value="Multidrug efflux transporter AcrB pore domain like"/>
    <property type="match status" value="1"/>
</dbReference>
<feature type="transmembrane region" description="Helical" evidence="1">
    <location>
        <begin position="920"/>
        <end position="939"/>
    </location>
</feature>